<keyword evidence="3 5" id="KW-1133">Transmembrane helix</keyword>
<gene>
    <name evidence="6" type="ORF">GGR03_004673</name>
</gene>
<proteinExistence type="predicted"/>
<feature type="transmembrane region" description="Helical" evidence="5">
    <location>
        <begin position="15"/>
        <end position="32"/>
    </location>
</feature>
<evidence type="ECO:0000256" key="2">
    <source>
        <dbReference type="ARBA" id="ARBA00022692"/>
    </source>
</evidence>
<comment type="subcellular location">
    <subcellularLocation>
        <location evidence="1">Membrane</location>
        <topology evidence="1">Multi-pass membrane protein</topology>
    </subcellularLocation>
</comment>
<feature type="transmembrane region" description="Helical" evidence="5">
    <location>
        <begin position="63"/>
        <end position="79"/>
    </location>
</feature>
<evidence type="ECO:0000256" key="4">
    <source>
        <dbReference type="ARBA" id="ARBA00023136"/>
    </source>
</evidence>
<keyword evidence="7" id="KW-1185">Reference proteome</keyword>
<evidence type="ECO:0000256" key="1">
    <source>
        <dbReference type="ARBA" id="ARBA00004141"/>
    </source>
</evidence>
<sequence>MMVEIFAQIGLGQGFRYLTGIVEFIGGLWLFVPGMTALAALWLAATMVGAILAHLLVLPESGMPAAVLLALSLVLVWLHRDQLVAMKARVG</sequence>
<dbReference type="Pfam" id="PF13564">
    <property type="entry name" value="DoxX_2"/>
    <property type="match status" value="1"/>
</dbReference>
<evidence type="ECO:0000313" key="7">
    <source>
        <dbReference type="Proteomes" id="UP000588647"/>
    </source>
</evidence>
<organism evidence="6 7">
    <name type="scientific">Aurantimonas endophytica</name>
    <dbReference type="NCBI Taxonomy" id="1522175"/>
    <lineage>
        <taxon>Bacteria</taxon>
        <taxon>Pseudomonadati</taxon>
        <taxon>Pseudomonadota</taxon>
        <taxon>Alphaproteobacteria</taxon>
        <taxon>Hyphomicrobiales</taxon>
        <taxon>Aurantimonadaceae</taxon>
        <taxon>Aurantimonas</taxon>
    </lineage>
</organism>
<evidence type="ECO:0000313" key="6">
    <source>
        <dbReference type="EMBL" id="MBB4005571.1"/>
    </source>
</evidence>
<name>A0A7W6HHZ7_9HYPH</name>
<comment type="caution">
    <text evidence="6">The sequence shown here is derived from an EMBL/GenBank/DDBJ whole genome shotgun (WGS) entry which is preliminary data.</text>
</comment>
<keyword evidence="2 5" id="KW-0812">Transmembrane</keyword>
<dbReference type="GO" id="GO:0016020">
    <property type="term" value="C:membrane"/>
    <property type="evidence" value="ECO:0007669"/>
    <property type="project" value="UniProtKB-SubCell"/>
</dbReference>
<dbReference type="Proteomes" id="UP000588647">
    <property type="component" value="Unassembled WGS sequence"/>
</dbReference>
<evidence type="ECO:0000256" key="5">
    <source>
        <dbReference type="SAM" id="Phobius"/>
    </source>
</evidence>
<accession>A0A7W6HHZ7</accession>
<dbReference type="AlphaFoldDB" id="A0A7W6HHZ7"/>
<keyword evidence="4 5" id="KW-0472">Membrane</keyword>
<protein>
    <submittedName>
        <fullName evidence="6">Putative membrane protein YphA (DoxX/SURF4 family)</fullName>
    </submittedName>
</protein>
<dbReference type="InterPro" id="IPR032808">
    <property type="entry name" value="DoxX"/>
</dbReference>
<reference evidence="6 7" key="1">
    <citation type="submission" date="2020-08" db="EMBL/GenBank/DDBJ databases">
        <title>Genomic Encyclopedia of Type Strains, Phase IV (KMG-IV): sequencing the most valuable type-strain genomes for metagenomic binning, comparative biology and taxonomic classification.</title>
        <authorList>
            <person name="Goeker M."/>
        </authorList>
    </citation>
    <scope>NUCLEOTIDE SEQUENCE [LARGE SCALE GENOMIC DNA]</scope>
    <source>
        <strain evidence="6 7">DSM 103570</strain>
    </source>
</reference>
<dbReference type="EMBL" id="JACIEM010000007">
    <property type="protein sequence ID" value="MBB4005571.1"/>
    <property type="molecule type" value="Genomic_DNA"/>
</dbReference>
<evidence type="ECO:0000256" key="3">
    <source>
        <dbReference type="ARBA" id="ARBA00022989"/>
    </source>
</evidence>